<comment type="caution">
    <text evidence="3">The sequence shown here is derived from an EMBL/GenBank/DDBJ whole genome shotgun (WGS) entry which is preliminary data.</text>
</comment>
<evidence type="ECO:0008006" key="5">
    <source>
        <dbReference type="Google" id="ProtNLM"/>
    </source>
</evidence>
<accession>A0AAE1VWX1</accession>
<reference evidence="3" key="1">
    <citation type="submission" date="2023-12" db="EMBL/GenBank/DDBJ databases">
        <title>Genome assembly of Anisodus tanguticus.</title>
        <authorList>
            <person name="Wang Y.-J."/>
        </authorList>
    </citation>
    <scope>NUCLEOTIDE SEQUENCE</scope>
    <source>
        <strain evidence="3">KB-2021</strain>
        <tissue evidence="3">Leaf</tissue>
    </source>
</reference>
<protein>
    <recommendedName>
        <fullName evidence="5">Secreted protein</fullName>
    </recommendedName>
</protein>
<dbReference type="AlphaFoldDB" id="A0AAE1VWX1"/>
<dbReference type="Proteomes" id="UP001291623">
    <property type="component" value="Unassembled WGS sequence"/>
</dbReference>
<name>A0AAE1VWX1_9SOLA</name>
<evidence type="ECO:0000256" key="1">
    <source>
        <dbReference type="SAM" id="MobiDB-lite"/>
    </source>
</evidence>
<evidence type="ECO:0000313" key="4">
    <source>
        <dbReference type="Proteomes" id="UP001291623"/>
    </source>
</evidence>
<gene>
    <name evidence="3" type="ORF">RND71_003076</name>
</gene>
<keyword evidence="4" id="KW-1185">Reference proteome</keyword>
<feature type="chain" id="PRO_5041950855" description="Secreted protein" evidence="2">
    <location>
        <begin position="22"/>
        <end position="79"/>
    </location>
</feature>
<evidence type="ECO:0000313" key="3">
    <source>
        <dbReference type="EMBL" id="KAK4376780.1"/>
    </source>
</evidence>
<proteinExistence type="predicted"/>
<organism evidence="3 4">
    <name type="scientific">Anisodus tanguticus</name>
    <dbReference type="NCBI Taxonomy" id="243964"/>
    <lineage>
        <taxon>Eukaryota</taxon>
        <taxon>Viridiplantae</taxon>
        <taxon>Streptophyta</taxon>
        <taxon>Embryophyta</taxon>
        <taxon>Tracheophyta</taxon>
        <taxon>Spermatophyta</taxon>
        <taxon>Magnoliopsida</taxon>
        <taxon>eudicotyledons</taxon>
        <taxon>Gunneridae</taxon>
        <taxon>Pentapetalae</taxon>
        <taxon>asterids</taxon>
        <taxon>lamiids</taxon>
        <taxon>Solanales</taxon>
        <taxon>Solanaceae</taxon>
        <taxon>Solanoideae</taxon>
        <taxon>Hyoscyameae</taxon>
        <taxon>Anisodus</taxon>
    </lineage>
</organism>
<dbReference type="EMBL" id="JAVYJV010000002">
    <property type="protein sequence ID" value="KAK4376780.1"/>
    <property type="molecule type" value="Genomic_DNA"/>
</dbReference>
<feature type="region of interest" description="Disordered" evidence="1">
    <location>
        <begin position="56"/>
        <end position="79"/>
    </location>
</feature>
<keyword evidence="2" id="KW-0732">Signal</keyword>
<sequence length="79" mass="9215">MIRSTRIVSLLLNRAALCVSGVQKASHRQAHTLIKIGKIWGISYDSNRRHQANIQNKHSQMQQERKKYKHLTSNHIDNR</sequence>
<feature type="signal peptide" evidence="2">
    <location>
        <begin position="1"/>
        <end position="21"/>
    </location>
</feature>
<evidence type="ECO:0000256" key="2">
    <source>
        <dbReference type="SAM" id="SignalP"/>
    </source>
</evidence>